<dbReference type="PANTHER" id="PTHR42855">
    <property type="entry name" value="ABC TRANSPORTER ATP-BINDING SUBUNIT"/>
    <property type="match status" value="1"/>
</dbReference>
<comment type="caution">
    <text evidence="6">The sequence shown here is derived from an EMBL/GenBank/DDBJ whole genome shotgun (WGS) entry which is preliminary data.</text>
</comment>
<dbReference type="PANTHER" id="PTHR42855:SF2">
    <property type="entry name" value="DRUG RESISTANCE ABC TRANSPORTER,ATP-BINDING PROTEIN"/>
    <property type="match status" value="1"/>
</dbReference>
<evidence type="ECO:0000259" key="5">
    <source>
        <dbReference type="PROSITE" id="PS50893"/>
    </source>
</evidence>
<dbReference type="InterPro" id="IPR003593">
    <property type="entry name" value="AAA+_ATPase"/>
</dbReference>
<keyword evidence="2" id="KW-0547">Nucleotide-binding</keyword>
<dbReference type="AlphaFoldDB" id="A0A7Y3V617"/>
<gene>
    <name evidence="6" type="ORF">HMJ28_02905</name>
</gene>
<name>A0A7Y3V617_CLOCO</name>
<dbReference type="CDD" id="cd03221">
    <property type="entry name" value="ABCF_EF-3"/>
    <property type="match status" value="2"/>
</dbReference>
<proteinExistence type="predicted"/>
<protein>
    <submittedName>
        <fullName evidence="6">ATP-binding cassette domain-containing protein</fullName>
    </submittedName>
</protein>
<evidence type="ECO:0000256" key="3">
    <source>
        <dbReference type="ARBA" id="ARBA00022840"/>
    </source>
</evidence>
<dbReference type="SMART" id="SM00382">
    <property type="entry name" value="AAA"/>
    <property type="match status" value="2"/>
</dbReference>
<keyword evidence="4" id="KW-0175">Coiled coil</keyword>
<keyword evidence="1" id="KW-0677">Repeat</keyword>
<dbReference type="SUPFAM" id="SSF52540">
    <property type="entry name" value="P-loop containing nucleoside triphosphate hydrolases"/>
    <property type="match status" value="2"/>
</dbReference>
<organism evidence="6 7">
    <name type="scientific">Clostridium cochlearium</name>
    <dbReference type="NCBI Taxonomy" id="1494"/>
    <lineage>
        <taxon>Bacteria</taxon>
        <taxon>Bacillati</taxon>
        <taxon>Bacillota</taxon>
        <taxon>Clostridia</taxon>
        <taxon>Eubacteriales</taxon>
        <taxon>Clostridiaceae</taxon>
        <taxon>Clostridium</taxon>
    </lineage>
</organism>
<feature type="domain" description="ABC transporter" evidence="5">
    <location>
        <begin position="320"/>
        <end position="526"/>
    </location>
</feature>
<dbReference type="InterPro" id="IPR032781">
    <property type="entry name" value="ABC_tran_Xtn"/>
</dbReference>
<evidence type="ECO:0000256" key="1">
    <source>
        <dbReference type="ARBA" id="ARBA00022737"/>
    </source>
</evidence>
<dbReference type="RefSeq" id="WP_171302880.1">
    <property type="nucleotide sequence ID" value="NZ_JABFIF010000003.1"/>
</dbReference>
<dbReference type="EMBL" id="JABFIF010000003">
    <property type="protein sequence ID" value="NOH15343.1"/>
    <property type="molecule type" value="Genomic_DNA"/>
</dbReference>
<keyword evidence="3 6" id="KW-0067">ATP-binding</keyword>
<dbReference type="PROSITE" id="PS50893">
    <property type="entry name" value="ABC_TRANSPORTER_2"/>
    <property type="match status" value="2"/>
</dbReference>
<evidence type="ECO:0000256" key="2">
    <source>
        <dbReference type="ARBA" id="ARBA00022741"/>
    </source>
</evidence>
<evidence type="ECO:0000313" key="7">
    <source>
        <dbReference type="Proteomes" id="UP000528432"/>
    </source>
</evidence>
<dbReference type="GO" id="GO:0005524">
    <property type="term" value="F:ATP binding"/>
    <property type="evidence" value="ECO:0007669"/>
    <property type="project" value="UniProtKB-KW"/>
</dbReference>
<dbReference type="Proteomes" id="UP000528432">
    <property type="component" value="Unassembled WGS sequence"/>
</dbReference>
<sequence length="528" mass="59709">MISTNNISLRYGGRVLFEDVNVKFTPGNCYGLIGANGAGKSTFLKILSGEIEANKGDVIIEPGKRMAVLKQDHFQFDSEPVLETVIMGHQRLYNIMKEKEEIYSKPDFSEEDGIKVAELEGEFTELNGWEAESEAATLLTGLGIPVELHNKLMKDLDGAQKVRVLLAQALFGKPDILLLDEPTNHLDIKSIQWLEEFLINFENTVILISHDRHFLNKVCTHIADLDFGKIQLYVGNYDFWYESSQLALEMAKDQNKKKEEKIKELEEFIARFSANASKSKQATSRKKMLDKINLEDIKPSSRRYPYVAFKPDREAGNDLLTVEGITKTIDGEKVLNNVSFRVNKGDKIAFVGENSIAKTALFQILMGEEKADSGEFKWGITTSQSYFPNDNSKYFNRVNLNLVDWLRQFSEEKSETFIRGFLGRMLFSGEEALKSAEVLSGGEKVRCMLSKMMLSGANVLILDEPTNHLDLESITAVNNGLINFPGTILFTSHDHQFVQTIANRIIEITSDGIIDRQMTYDEYLNRSC</sequence>
<dbReference type="InterPro" id="IPR051309">
    <property type="entry name" value="ABCF_ATPase"/>
</dbReference>
<evidence type="ECO:0000256" key="4">
    <source>
        <dbReference type="SAM" id="Coils"/>
    </source>
</evidence>
<dbReference type="FunFam" id="3.40.50.300:FF:000070">
    <property type="entry name" value="Putative ABC transporter ATP-binding component"/>
    <property type="match status" value="1"/>
</dbReference>
<dbReference type="InterPro" id="IPR027417">
    <property type="entry name" value="P-loop_NTPase"/>
</dbReference>
<dbReference type="GO" id="GO:0016887">
    <property type="term" value="F:ATP hydrolysis activity"/>
    <property type="evidence" value="ECO:0007669"/>
    <property type="project" value="InterPro"/>
</dbReference>
<feature type="coiled-coil region" evidence="4">
    <location>
        <begin position="241"/>
        <end position="275"/>
    </location>
</feature>
<dbReference type="Pfam" id="PF00005">
    <property type="entry name" value="ABC_tran"/>
    <property type="match status" value="2"/>
</dbReference>
<dbReference type="InterPro" id="IPR003439">
    <property type="entry name" value="ABC_transporter-like_ATP-bd"/>
</dbReference>
<dbReference type="FunFam" id="3.40.50.300:FF:000011">
    <property type="entry name" value="Putative ABC transporter ATP-binding component"/>
    <property type="match status" value="1"/>
</dbReference>
<accession>A0A7Y3V617</accession>
<evidence type="ECO:0000313" key="6">
    <source>
        <dbReference type="EMBL" id="NOH15343.1"/>
    </source>
</evidence>
<dbReference type="Pfam" id="PF12848">
    <property type="entry name" value="ABC_tran_Xtn"/>
    <property type="match status" value="1"/>
</dbReference>
<feature type="domain" description="ABC transporter" evidence="5">
    <location>
        <begin position="2"/>
        <end position="252"/>
    </location>
</feature>
<dbReference type="Gene3D" id="3.40.50.300">
    <property type="entry name" value="P-loop containing nucleotide triphosphate hydrolases"/>
    <property type="match status" value="2"/>
</dbReference>
<reference evidence="6 7" key="1">
    <citation type="submission" date="2020-05" db="EMBL/GenBank/DDBJ databases">
        <title>Draft genome sequence of Clostridium cochlearium strain AGROS13 isolated from a sheep dairy farm in New Zealand.</title>
        <authorList>
            <person name="Gupta T.B."/>
            <person name="Jauregui R."/>
            <person name="Risson A.N."/>
            <person name="Brightwell G."/>
            <person name="Maclean P."/>
        </authorList>
    </citation>
    <scope>NUCLEOTIDE SEQUENCE [LARGE SCALE GENOMIC DNA]</scope>
    <source>
        <strain evidence="6 7">AGROS13</strain>
    </source>
</reference>